<sequence>METRILAALAVGGVLLAAVLITAIAALLYTRFGTAQWEYARPDFSRRAGFRARSLPESDIVRLERISLLSGAVAQLEYTVEPEWKLILRVGRAGADLREGDFEQVFREQVTLYHRDIRVNISQNEGGAAMLRWTKNGFDYLLALPDSEMGLRGGMMPLFVQQTEMMESKTA</sequence>
<keyword evidence="1" id="KW-0472">Membrane</keyword>
<organism evidence="2 3">
    <name type="scientific">Candidatus Allofournierella pullicola</name>
    <dbReference type="NCBI Taxonomy" id="2838596"/>
    <lineage>
        <taxon>Bacteria</taxon>
        <taxon>Bacillati</taxon>
        <taxon>Bacillota</taxon>
        <taxon>Clostridia</taxon>
        <taxon>Eubacteriales</taxon>
        <taxon>Oscillospiraceae</taxon>
        <taxon>Allofournierella</taxon>
    </lineage>
</organism>
<proteinExistence type="predicted"/>
<evidence type="ECO:0000313" key="2">
    <source>
        <dbReference type="EMBL" id="HIX05245.1"/>
    </source>
</evidence>
<evidence type="ECO:0000256" key="1">
    <source>
        <dbReference type="SAM" id="Phobius"/>
    </source>
</evidence>
<dbReference type="AlphaFoldDB" id="A0A9D2ADT4"/>
<protein>
    <submittedName>
        <fullName evidence="2">Uncharacterized protein</fullName>
    </submittedName>
</protein>
<feature type="transmembrane region" description="Helical" evidence="1">
    <location>
        <begin position="6"/>
        <end position="29"/>
    </location>
</feature>
<accession>A0A9D2ADT4</accession>
<reference evidence="2" key="1">
    <citation type="journal article" date="2021" name="PeerJ">
        <title>Extensive microbial diversity within the chicken gut microbiome revealed by metagenomics and culture.</title>
        <authorList>
            <person name="Gilroy R."/>
            <person name="Ravi A."/>
            <person name="Getino M."/>
            <person name="Pursley I."/>
            <person name="Horton D.L."/>
            <person name="Alikhan N.F."/>
            <person name="Baker D."/>
            <person name="Gharbi K."/>
            <person name="Hall N."/>
            <person name="Watson M."/>
            <person name="Adriaenssens E.M."/>
            <person name="Foster-Nyarko E."/>
            <person name="Jarju S."/>
            <person name="Secka A."/>
            <person name="Antonio M."/>
            <person name="Oren A."/>
            <person name="Chaudhuri R.R."/>
            <person name="La Ragione R."/>
            <person name="Hildebrand F."/>
            <person name="Pallen M.J."/>
        </authorList>
    </citation>
    <scope>NUCLEOTIDE SEQUENCE</scope>
    <source>
        <strain evidence="2">2239</strain>
    </source>
</reference>
<dbReference type="Proteomes" id="UP000824193">
    <property type="component" value="Unassembled WGS sequence"/>
</dbReference>
<evidence type="ECO:0000313" key="3">
    <source>
        <dbReference type="Proteomes" id="UP000824193"/>
    </source>
</evidence>
<gene>
    <name evidence="2" type="ORF">H9865_03935</name>
</gene>
<keyword evidence="1" id="KW-1133">Transmembrane helix</keyword>
<comment type="caution">
    <text evidence="2">The sequence shown here is derived from an EMBL/GenBank/DDBJ whole genome shotgun (WGS) entry which is preliminary data.</text>
</comment>
<keyword evidence="1" id="KW-0812">Transmembrane</keyword>
<dbReference type="EMBL" id="DXFW01000012">
    <property type="protein sequence ID" value="HIX05245.1"/>
    <property type="molecule type" value="Genomic_DNA"/>
</dbReference>
<reference evidence="2" key="2">
    <citation type="submission" date="2021-04" db="EMBL/GenBank/DDBJ databases">
        <authorList>
            <person name="Gilroy R."/>
        </authorList>
    </citation>
    <scope>NUCLEOTIDE SEQUENCE</scope>
    <source>
        <strain evidence="2">2239</strain>
    </source>
</reference>
<name>A0A9D2ADT4_9FIRM</name>